<protein>
    <submittedName>
        <fullName evidence="1">Uncharacterized protein</fullName>
    </submittedName>
</protein>
<evidence type="ECO:0000313" key="2">
    <source>
        <dbReference type="Proteomes" id="UP000595498"/>
    </source>
</evidence>
<evidence type="ECO:0000313" key="1">
    <source>
        <dbReference type="EMBL" id="QQT54714.1"/>
    </source>
</evidence>
<proteinExistence type="predicted"/>
<accession>A0ABX7CSI2</accession>
<dbReference type="EMBL" id="CP068224">
    <property type="protein sequence ID" value="QQT54714.1"/>
    <property type="molecule type" value="Genomic_DNA"/>
</dbReference>
<gene>
    <name evidence="1" type="ORF">I6I98_05520</name>
</gene>
<keyword evidence="2" id="KW-1185">Reference proteome</keyword>
<sequence>MNDYLYMNKLDTLKKITLIAALLIAGFGNHVVAQEIKTTLTQINFDQQGFYTSIKVDGKELLEAGKYPIVSVYKDKKIIQPKALKVNGDRFSLTMEDGQAVELKVGQQKEAITYEVLKLSPAYKLLVFGPVKIKLHDVVGEVVGVAQGEDLAFGMQALHVKTVAGIPQDYVEAYSTKFGYQGQNSNLSVASISFGHFAAVDAGNGAVFQLSAKNRSTKEVQSVKGLNHMVTLPVEGADGLIIGAKVALFGDKKSQILSRIGKVEVEQGLPHPMIAGEWAKVSRNAMGSYLITNFSAANLDFALEKTKRAGFKNLYHPDPFLNWGHFEWRKELSTESDAGMKKLVDRAAQQGINIGIHTLSNFTTTNDPYVTPVPSKHLLKQGELKLTTALDDSQQQIIVENTELFSLPLTLNTLQIEDELITYGKAEKSGEQWVLTNCVRGAFGTHKASHGLEKVVYKLWDYPYKTLFPDLTLQDEYAKRLTDIFNKTGVKQISFDGLEGCMYTGQDYYATGKFVSDFYQGLTNKTDLINDASRLDHYLWHIHTRMNWGEPWGEEMRAGQVENRIKNQAYFQRNLFPRMLGWFLVRLADRKFEATSLEDLEWALSESAGFDSGYAMSIDMKTLQQHGQIDLLLESMKNWDQLRLADVFTAEQKLRLKDPKTEWHLEKIDDTKFMLYPLFVSKRYHCDLSSMQPGQPGGADWSWESPEESSFALRIKVEGDGTIENPSFKTDKGIVKILGKLEKDQYILLDHKGKATLTDKNYGFIADLTVQGTAILPKGGSAVAFSCDTNSEEKPEVIVRYNTRMTGEPLNLNKK</sequence>
<organism evidence="1 2">
    <name type="scientific">Sphingobacterium multivorum</name>
    <dbReference type="NCBI Taxonomy" id="28454"/>
    <lineage>
        <taxon>Bacteria</taxon>
        <taxon>Pseudomonadati</taxon>
        <taxon>Bacteroidota</taxon>
        <taxon>Sphingobacteriia</taxon>
        <taxon>Sphingobacteriales</taxon>
        <taxon>Sphingobacteriaceae</taxon>
        <taxon>Sphingobacterium</taxon>
    </lineage>
</organism>
<dbReference type="Proteomes" id="UP000595498">
    <property type="component" value="Chromosome"/>
</dbReference>
<name>A0ABX7CSI2_SPHMU</name>
<reference evidence="1 2" key="1">
    <citation type="submission" date="2021-01" db="EMBL/GenBank/DDBJ databases">
        <title>FDA dAtabase for Regulatory Grade micrObial Sequences (FDA-ARGOS): Supporting development and validation of Infectious Disease Dx tests.</title>
        <authorList>
            <person name="Sproer C."/>
            <person name="Gronow S."/>
            <person name="Severitt S."/>
            <person name="Schroder I."/>
            <person name="Tallon L."/>
            <person name="Sadzewicz L."/>
            <person name="Zhao X."/>
            <person name="Boylan J."/>
            <person name="Ott S."/>
            <person name="Bowen H."/>
            <person name="Vavikolanu K."/>
            <person name="Mehta A."/>
            <person name="Aluvathingal J."/>
            <person name="Nadendla S."/>
            <person name="Lowell S."/>
            <person name="Myers T."/>
            <person name="Yan Y."/>
            <person name="Sichtig H."/>
        </authorList>
    </citation>
    <scope>NUCLEOTIDE SEQUENCE [LARGE SCALE GENOMIC DNA]</scope>
    <source>
        <strain evidence="1 2">FDAARGOS_1141</strain>
    </source>
</reference>